<accession>A0A058ZH88</accession>
<proteinExistence type="predicted"/>
<dbReference type="GO" id="GO:0006357">
    <property type="term" value="P:regulation of transcription by RNA polymerase II"/>
    <property type="evidence" value="ECO:0007669"/>
    <property type="project" value="TreeGrafter"/>
</dbReference>
<dbReference type="OrthoDB" id="2441642at2759"/>
<feature type="compositionally biased region" description="Low complexity" evidence="1">
    <location>
        <begin position="541"/>
        <end position="579"/>
    </location>
</feature>
<dbReference type="PANTHER" id="PTHR38406">
    <property type="entry name" value="TRANSCRIPTIONAL REPRESSOR OPI1"/>
    <property type="match status" value="1"/>
</dbReference>
<feature type="region of interest" description="Disordered" evidence="1">
    <location>
        <begin position="86"/>
        <end position="122"/>
    </location>
</feature>
<feature type="compositionally biased region" description="Low complexity" evidence="1">
    <location>
        <begin position="469"/>
        <end position="481"/>
    </location>
</feature>
<evidence type="ECO:0000313" key="2">
    <source>
        <dbReference type="EMBL" id="KCV73303.1"/>
    </source>
</evidence>
<dbReference type="GO" id="GO:0005783">
    <property type="term" value="C:endoplasmic reticulum"/>
    <property type="evidence" value="ECO:0007669"/>
    <property type="project" value="TreeGrafter"/>
</dbReference>
<dbReference type="AlphaFoldDB" id="A0A058ZH88"/>
<sequence length="579" mass="58635">MDADSHTPLNQGTGSSSTPTADAASAGATAVDPSASFVSKAVNTLSTLYETGKSSSSLMKIGESLYKPLQSLVEAAAAASIEGADFPAANSSGTRTPTQSTDAPGGSGAQSQQNADTSAGETEAMSLHNAAFQHWERMRQKGFDVIAIFREALNYMQIAQNHVHQNSTWLLEQLEVARTIVTNYASQFHASLQFHERQLLSPEERQQQLLQARQYLQVQISTIYSTLFARIQSIRSDIAGTLRTVVELVSKSASALPIVSQNAVRQMIMSIPGKWAALSSAFSLEGPAQTQEYVIRVGTIVAHIAQEISRALASIAQVFEQNITRASGFLTNINRWVPGGHPGPVLLTTGAGSADAGPTCDSSGSAHHGHGGHQSQAHSACSGSATGGGGEAAGGSPTDEDLGPAVEAALGLASPTGTTDIDASTAAVLQSLLNSAAAAAAVASSQQKGAGPAGSAVASTGNGPLMTPVSVSVSVSTSPSSAGQSPDTAVMVGGGGPASVPSTPPRSHRLKGVRALLNDEAEGNSPSMAAPEAATMDVDASESAAGSPLEAEAAPAAGGAASFGVTDSSSDSEMADMSG</sequence>
<feature type="compositionally biased region" description="Polar residues" evidence="1">
    <location>
        <begin position="109"/>
        <end position="120"/>
    </location>
</feature>
<dbReference type="GO" id="GO:0003714">
    <property type="term" value="F:transcription corepressor activity"/>
    <property type="evidence" value="ECO:0007669"/>
    <property type="project" value="InterPro"/>
</dbReference>
<feature type="region of interest" description="Disordered" evidence="1">
    <location>
        <begin position="1"/>
        <end position="33"/>
    </location>
</feature>
<dbReference type="InterPro" id="IPR013927">
    <property type="entry name" value="TF_Opi1_Ccg-8"/>
</dbReference>
<feature type="compositionally biased region" description="Low complexity" evidence="1">
    <location>
        <begin position="13"/>
        <end position="33"/>
    </location>
</feature>
<dbReference type="EMBL" id="KB932201">
    <property type="protein sequence ID" value="KCV73303.1"/>
    <property type="molecule type" value="Genomic_DNA"/>
</dbReference>
<dbReference type="RefSeq" id="XP_009493004.1">
    <property type="nucleotide sequence ID" value="XM_009494729.1"/>
</dbReference>
<organism evidence="2">
    <name type="scientific">Fonticula alba</name>
    <name type="common">Slime mold</name>
    <dbReference type="NCBI Taxonomy" id="691883"/>
    <lineage>
        <taxon>Eukaryota</taxon>
        <taxon>Rotosphaerida</taxon>
        <taxon>Fonticulaceae</taxon>
        <taxon>Fonticula</taxon>
    </lineage>
</organism>
<protein>
    <submittedName>
        <fullName evidence="2">Uncharacterized protein</fullName>
    </submittedName>
</protein>
<feature type="region of interest" description="Disordered" evidence="1">
    <location>
        <begin position="469"/>
        <end position="579"/>
    </location>
</feature>
<dbReference type="GO" id="GO:0005634">
    <property type="term" value="C:nucleus"/>
    <property type="evidence" value="ECO:0007669"/>
    <property type="project" value="TreeGrafter"/>
</dbReference>
<dbReference type="PANTHER" id="PTHR38406:SF1">
    <property type="entry name" value="TRANSCRIPTIONAL REPRESSOR OPI1"/>
    <property type="match status" value="1"/>
</dbReference>
<feature type="compositionally biased region" description="Polar residues" evidence="1">
    <location>
        <begin position="89"/>
        <end position="102"/>
    </location>
</feature>
<evidence type="ECO:0000313" key="3">
    <source>
        <dbReference type="Proteomes" id="UP000030693"/>
    </source>
</evidence>
<dbReference type="GO" id="GO:0030968">
    <property type="term" value="P:endoplasmic reticulum unfolded protein response"/>
    <property type="evidence" value="ECO:0007669"/>
    <property type="project" value="TreeGrafter"/>
</dbReference>
<feature type="compositionally biased region" description="Low complexity" evidence="1">
    <location>
        <begin position="373"/>
        <end position="384"/>
    </location>
</feature>
<name>A0A058ZH88_FONAL</name>
<feature type="region of interest" description="Disordered" evidence="1">
    <location>
        <begin position="344"/>
        <end position="403"/>
    </location>
</feature>
<reference evidence="2" key="1">
    <citation type="submission" date="2013-04" db="EMBL/GenBank/DDBJ databases">
        <title>The Genome Sequence of Fonticula alba ATCC 38817.</title>
        <authorList>
            <consortium name="The Broad Institute Genomics Platform"/>
            <person name="Russ C."/>
            <person name="Cuomo C."/>
            <person name="Burger G."/>
            <person name="Gray M.W."/>
            <person name="Holland P.W.H."/>
            <person name="King N."/>
            <person name="Lang F.B.F."/>
            <person name="Roger A.J."/>
            <person name="Ruiz-Trillo I."/>
            <person name="Brown M."/>
            <person name="Walker B."/>
            <person name="Young S."/>
            <person name="Zeng Q."/>
            <person name="Gargeya S."/>
            <person name="Fitzgerald M."/>
            <person name="Haas B."/>
            <person name="Abouelleil A."/>
            <person name="Allen A.W."/>
            <person name="Alvarado L."/>
            <person name="Arachchi H.M."/>
            <person name="Berlin A.M."/>
            <person name="Chapman S.B."/>
            <person name="Gainer-Dewar J."/>
            <person name="Goldberg J."/>
            <person name="Griggs A."/>
            <person name="Gujja S."/>
            <person name="Hansen M."/>
            <person name="Howarth C."/>
            <person name="Imamovic A."/>
            <person name="Ireland A."/>
            <person name="Larimer J."/>
            <person name="McCowan C."/>
            <person name="Murphy C."/>
            <person name="Pearson M."/>
            <person name="Poon T.W."/>
            <person name="Priest M."/>
            <person name="Roberts A."/>
            <person name="Saif S."/>
            <person name="Shea T."/>
            <person name="Sisk P."/>
            <person name="Sykes S."/>
            <person name="Wortman J."/>
            <person name="Nusbaum C."/>
            <person name="Birren B."/>
        </authorList>
    </citation>
    <scope>NUCLEOTIDE SEQUENCE [LARGE SCALE GENOMIC DNA]</scope>
    <source>
        <strain evidence="2">ATCC 38817</strain>
    </source>
</reference>
<evidence type="ECO:0000256" key="1">
    <source>
        <dbReference type="SAM" id="MobiDB-lite"/>
    </source>
</evidence>
<gene>
    <name evidence="2" type="ORF">H696_00844</name>
</gene>
<dbReference type="GO" id="GO:0008654">
    <property type="term" value="P:phospholipid biosynthetic process"/>
    <property type="evidence" value="ECO:0007669"/>
    <property type="project" value="TreeGrafter"/>
</dbReference>
<keyword evidence="3" id="KW-1185">Reference proteome</keyword>
<dbReference type="GeneID" id="20525569"/>
<dbReference type="Proteomes" id="UP000030693">
    <property type="component" value="Unassembled WGS sequence"/>
</dbReference>